<reference evidence="7" key="1">
    <citation type="submission" date="2020-03" db="EMBL/GenBank/DDBJ databases">
        <title>Site-based positive gene gene selection in Geosmithia morbida across the United States reveals a broad range of putative effectors and factors for local host and environmental adapation.</title>
        <authorList>
            <person name="Onufrak A."/>
            <person name="Murdoch R.W."/>
            <person name="Gazis R."/>
            <person name="Huff M."/>
            <person name="Staton M."/>
            <person name="Klingeman W."/>
            <person name="Hadziabdic D."/>
        </authorList>
    </citation>
    <scope>NUCLEOTIDE SEQUENCE</scope>
    <source>
        <strain evidence="7">1262</strain>
    </source>
</reference>
<dbReference type="Pfam" id="PF00172">
    <property type="entry name" value="Zn_clus"/>
    <property type="match status" value="1"/>
</dbReference>
<feature type="compositionally biased region" description="Polar residues" evidence="5">
    <location>
        <begin position="129"/>
        <end position="138"/>
    </location>
</feature>
<dbReference type="GO" id="GO:0005634">
    <property type="term" value="C:nucleus"/>
    <property type="evidence" value="ECO:0007669"/>
    <property type="project" value="TreeGrafter"/>
</dbReference>
<dbReference type="PROSITE" id="PS00463">
    <property type="entry name" value="ZN2_CY6_FUNGAL_1"/>
    <property type="match status" value="1"/>
</dbReference>
<dbReference type="SMART" id="SM00906">
    <property type="entry name" value="Fungal_trans"/>
    <property type="match status" value="1"/>
</dbReference>
<keyword evidence="1" id="KW-0479">Metal-binding</keyword>
<feature type="region of interest" description="Disordered" evidence="5">
    <location>
        <begin position="95"/>
        <end position="149"/>
    </location>
</feature>
<evidence type="ECO:0000313" key="7">
    <source>
        <dbReference type="EMBL" id="KAF4126968.1"/>
    </source>
</evidence>
<proteinExistence type="predicted"/>
<dbReference type="InterPro" id="IPR001138">
    <property type="entry name" value="Zn2Cys6_DnaBD"/>
</dbReference>
<dbReference type="Gene3D" id="4.10.240.10">
    <property type="entry name" value="Zn(2)-C6 fungal-type DNA-binding domain"/>
    <property type="match status" value="1"/>
</dbReference>
<dbReference type="OrthoDB" id="2283488at2759"/>
<dbReference type="CDD" id="cd12148">
    <property type="entry name" value="fungal_TF_MHR"/>
    <property type="match status" value="1"/>
</dbReference>
<comment type="caution">
    <text evidence="7">The sequence shown here is derived from an EMBL/GenBank/DDBJ whole genome shotgun (WGS) entry which is preliminary data.</text>
</comment>
<dbReference type="Pfam" id="PF04082">
    <property type="entry name" value="Fungal_trans"/>
    <property type="match status" value="1"/>
</dbReference>
<accession>A0A9P4Z1H5</accession>
<dbReference type="CDD" id="cd00067">
    <property type="entry name" value="GAL4"/>
    <property type="match status" value="1"/>
</dbReference>
<dbReference type="InterPro" id="IPR051127">
    <property type="entry name" value="Fungal_SecMet_Regulators"/>
</dbReference>
<dbReference type="InterPro" id="IPR007219">
    <property type="entry name" value="XnlR_reg_dom"/>
</dbReference>
<feature type="compositionally biased region" description="Gly residues" evidence="5">
    <location>
        <begin position="228"/>
        <end position="240"/>
    </location>
</feature>
<evidence type="ECO:0000256" key="3">
    <source>
        <dbReference type="ARBA" id="ARBA00023163"/>
    </source>
</evidence>
<feature type="region of interest" description="Disordered" evidence="5">
    <location>
        <begin position="221"/>
        <end position="253"/>
    </location>
</feature>
<dbReference type="PROSITE" id="PS50048">
    <property type="entry name" value="ZN2_CY6_FUNGAL_2"/>
    <property type="match status" value="1"/>
</dbReference>
<dbReference type="InterPro" id="IPR036864">
    <property type="entry name" value="Zn2-C6_fun-type_DNA-bd_sf"/>
</dbReference>
<dbReference type="EMBL" id="JAANYQ010000001">
    <property type="protein sequence ID" value="KAF4126968.1"/>
    <property type="molecule type" value="Genomic_DNA"/>
</dbReference>
<evidence type="ECO:0000259" key="6">
    <source>
        <dbReference type="PROSITE" id="PS50048"/>
    </source>
</evidence>
<name>A0A9P4Z1H5_9HYPO</name>
<evidence type="ECO:0000313" key="8">
    <source>
        <dbReference type="Proteomes" id="UP000749293"/>
    </source>
</evidence>
<dbReference type="PANTHER" id="PTHR47424">
    <property type="entry name" value="REGULATORY PROTEIN GAL4"/>
    <property type="match status" value="1"/>
</dbReference>
<evidence type="ECO:0000256" key="5">
    <source>
        <dbReference type="SAM" id="MobiDB-lite"/>
    </source>
</evidence>
<dbReference type="SUPFAM" id="SSF57701">
    <property type="entry name" value="Zn2/Cys6 DNA-binding domain"/>
    <property type="match status" value="1"/>
</dbReference>
<evidence type="ECO:0000256" key="4">
    <source>
        <dbReference type="ARBA" id="ARBA00023242"/>
    </source>
</evidence>
<evidence type="ECO:0000256" key="1">
    <source>
        <dbReference type="ARBA" id="ARBA00022723"/>
    </source>
</evidence>
<protein>
    <submittedName>
        <fullName evidence="7">Fungal specific transcription factor domain-containing protein</fullName>
    </submittedName>
</protein>
<dbReference type="SMART" id="SM00066">
    <property type="entry name" value="GAL4"/>
    <property type="match status" value="1"/>
</dbReference>
<organism evidence="7 8">
    <name type="scientific">Geosmithia morbida</name>
    <dbReference type="NCBI Taxonomy" id="1094350"/>
    <lineage>
        <taxon>Eukaryota</taxon>
        <taxon>Fungi</taxon>
        <taxon>Dikarya</taxon>
        <taxon>Ascomycota</taxon>
        <taxon>Pezizomycotina</taxon>
        <taxon>Sordariomycetes</taxon>
        <taxon>Hypocreomycetidae</taxon>
        <taxon>Hypocreales</taxon>
        <taxon>Bionectriaceae</taxon>
        <taxon>Geosmithia</taxon>
    </lineage>
</organism>
<dbReference type="GO" id="GO:0000978">
    <property type="term" value="F:RNA polymerase II cis-regulatory region sequence-specific DNA binding"/>
    <property type="evidence" value="ECO:0007669"/>
    <property type="project" value="TreeGrafter"/>
</dbReference>
<dbReference type="GO" id="GO:0008270">
    <property type="term" value="F:zinc ion binding"/>
    <property type="evidence" value="ECO:0007669"/>
    <property type="project" value="InterPro"/>
</dbReference>
<sequence>MFPTFAQHPKPAAPTIQDTTAPEAPVRPTRKQVSRACDWCRARRIKCDNGRPCRACRQRDAQCTHKGTDEPRTLPQALREIDKLKAHVKALEGELSSRAPASIPTPSETSIGASPISARTDGRPVAAQGNGSYTSSPAHQPPSLIPGGGLSPLPTYRPQWEGVYVATSRDDNQKSYYGPSSHFYFVARIGSYLDKSFNTSLGTRSLQPRGEARRNVAFVDPREAAEQTGGGGDGGVGVGVGARPKGMSPTLGDISRKPFMSRRQEEYFLGLLWESFHCLLPILDETDFRRHYASLWEPPTRQHRKNSALVDMALAVCLQFGYTFITKPSASSSSPPNNAARVPEDPTMAGRNYFHRAKSLLSGELESPTISTVQAHILSLMYLCCASFHNMSHGSMAQTVRMAQVLGLHVEPPASMPLAERELRKRIWWCLWFNEAKTAAKHGRLPAIDRSQLGVSPPSDSVEAATANGATLGSYGDVTWLSYAVHMGKLITTAYDIHSSLYTKFGEVLQASGLSSPYKDPRVLETCAEVVAAQLPSLKAWVGQVPSGLKMPHRGGGEPLSTDRAMLDMDPLAPTWLQRQRICLEIMYHTQVLYLCRPFITFYSNAGTYTPVAERLASLCVDHAIAQILVMHQTKTETDNMGGWTEYFFWHWNAMLTAAGFILAYPIHRSTPAARNALEKGTVVLDLYGQDFPVAAESANIIRRLISHADMLASRLRGDIPPASAVPSDINHNARYDELAWLDPSQQDDPVYYSEFMDLALSVDQFNSFERFFDVGDMSMQI</sequence>
<keyword evidence="2" id="KW-0805">Transcription regulation</keyword>
<feature type="region of interest" description="Disordered" evidence="5">
    <location>
        <begin position="1"/>
        <end position="29"/>
    </location>
</feature>
<dbReference type="PANTHER" id="PTHR47424:SF12">
    <property type="entry name" value="TRANSCRIPTION FACTOR ASQA"/>
    <property type="match status" value="1"/>
</dbReference>
<keyword evidence="8" id="KW-1185">Reference proteome</keyword>
<gene>
    <name evidence="7" type="ORF">GMORB2_0705</name>
</gene>
<keyword evidence="3" id="KW-0804">Transcription</keyword>
<dbReference type="Proteomes" id="UP000749293">
    <property type="component" value="Unassembled WGS sequence"/>
</dbReference>
<dbReference type="GO" id="GO:0006351">
    <property type="term" value="P:DNA-templated transcription"/>
    <property type="evidence" value="ECO:0007669"/>
    <property type="project" value="InterPro"/>
</dbReference>
<feature type="domain" description="Zn(2)-C6 fungal-type" evidence="6">
    <location>
        <begin position="36"/>
        <end position="65"/>
    </location>
</feature>
<keyword evidence="4" id="KW-0539">Nucleus</keyword>
<dbReference type="GeneID" id="55966935"/>
<evidence type="ECO:0000256" key="2">
    <source>
        <dbReference type="ARBA" id="ARBA00023015"/>
    </source>
</evidence>
<dbReference type="AlphaFoldDB" id="A0A9P4Z1H5"/>
<dbReference type="RefSeq" id="XP_035325620.1">
    <property type="nucleotide sequence ID" value="XM_035462690.1"/>
</dbReference>
<dbReference type="GO" id="GO:0000435">
    <property type="term" value="P:positive regulation of transcription from RNA polymerase II promoter by galactose"/>
    <property type="evidence" value="ECO:0007669"/>
    <property type="project" value="TreeGrafter"/>
</dbReference>
<dbReference type="GO" id="GO:0000981">
    <property type="term" value="F:DNA-binding transcription factor activity, RNA polymerase II-specific"/>
    <property type="evidence" value="ECO:0007669"/>
    <property type="project" value="InterPro"/>
</dbReference>